<evidence type="ECO:0000313" key="3">
    <source>
        <dbReference type="Proteomes" id="UP000321362"/>
    </source>
</evidence>
<dbReference type="Gene3D" id="3.40.50.1110">
    <property type="entry name" value="SGNH hydrolase"/>
    <property type="match status" value="2"/>
</dbReference>
<dbReference type="GO" id="GO:0016788">
    <property type="term" value="F:hydrolase activity, acting on ester bonds"/>
    <property type="evidence" value="ECO:0007669"/>
    <property type="project" value="InterPro"/>
</dbReference>
<feature type="signal peptide" evidence="1">
    <location>
        <begin position="1"/>
        <end position="19"/>
    </location>
</feature>
<protein>
    <submittedName>
        <fullName evidence="2">G-D-S-L family lipolytic protein</fullName>
    </submittedName>
</protein>
<dbReference type="OrthoDB" id="9764164at2"/>
<keyword evidence="1" id="KW-0732">Signal</keyword>
<reference evidence="2 3" key="1">
    <citation type="journal article" date="2013" name="J. Microbiol.">
        <title>Mucilaginibacter ginsenosidivorax sp. nov., with ginsenoside converting activity isolated from sediment.</title>
        <authorList>
            <person name="Kim J.K."/>
            <person name="Choi T.E."/>
            <person name="Liu Q.M."/>
            <person name="Park H.Y."/>
            <person name="Yi T.H."/>
            <person name="Yoon M.H."/>
            <person name="Kim S.C."/>
            <person name="Im W.T."/>
        </authorList>
    </citation>
    <scope>NUCLEOTIDE SEQUENCE [LARGE SCALE GENOMIC DNA]</scope>
    <source>
        <strain evidence="2 3">KHI28</strain>
    </source>
</reference>
<evidence type="ECO:0000313" key="2">
    <source>
        <dbReference type="EMBL" id="QEC75785.1"/>
    </source>
</evidence>
<gene>
    <name evidence="2" type="ORF">FSB76_07400</name>
</gene>
<accession>A0A5B8VYU2</accession>
<dbReference type="RefSeq" id="WP_147052973.1">
    <property type="nucleotide sequence ID" value="NZ_CP042437.1"/>
</dbReference>
<dbReference type="InterPro" id="IPR001087">
    <property type="entry name" value="GDSL"/>
</dbReference>
<name>A0A5B8VYU2_9SPHI</name>
<dbReference type="AlphaFoldDB" id="A0A5B8VYU2"/>
<feature type="chain" id="PRO_5022988205" evidence="1">
    <location>
        <begin position="20"/>
        <end position="448"/>
    </location>
</feature>
<dbReference type="KEGG" id="mgk:FSB76_07400"/>
<dbReference type="InterPro" id="IPR036514">
    <property type="entry name" value="SGNH_hydro_sf"/>
</dbReference>
<organism evidence="2 3">
    <name type="scientific">Mucilaginibacter ginsenosidivorax</name>
    <dbReference type="NCBI Taxonomy" id="862126"/>
    <lineage>
        <taxon>Bacteria</taxon>
        <taxon>Pseudomonadati</taxon>
        <taxon>Bacteroidota</taxon>
        <taxon>Sphingobacteriia</taxon>
        <taxon>Sphingobacteriales</taxon>
        <taxon>Sphingobacteriaceae</taxon>
        <taxon>Mucilaginibacter</taxon>
    </lineage>
</organism>
<dbReference type="Pfam" id="PF00657">
    <property type="entry name" value="Lipase_GDSL"/>
    <property type="match status" value="1"/>
</dbReference>
<sequence length="448" mass="47926">MRLAGVLFFSALLFFSACKLDTTIGPEKKAETSGSTPTTNTGFYSRYIAIGDSQTAGYTNDGLYNWGIYNSFPNIFAGSLEGSGLKTFNQPLFSIAQMNGTGFMELKGTDANGQPLIVRDTLKTAIRGSINISGSGTMQLLSKFTGDNDNFGVAGLKVADISNTQTGNTNRYFERLLPLNAPANNTSYVDFITSKPFGFFTLNLGTNDVFGYAAGGGVKPLALTDKTTFNTSYTLLVNKLTANGAKGVLTTIPDVSALPFFTATKLADILTKAKVISPTFDKLYIEAKQSIDVGQDGYEVRAATSADLLLLSLNVSQIGKQVSTTHGAQYYGLSPYAPIENKWILDVNEKTIASDYITAYNTSIRTLASTKALALFDAYAFFNDVKKGTTVQGISVSSNYLTGGLFSLDGVHLSPRGNAILANMYVAVTNAKYGTTLKEAKLSDYSAN</sequence>
<dbReference type="PROSITE" id="PS51257">
    <property type="entry name" value="PROKAR_LIPOPROTEIN"/>
    <property type="match status" value="1"/>
</dbReference>
<evidence type="ECO:0000256" key="1">
    <source>
        <dbReference type="SAM" id="SignalP"/>
    </source>
</evidence>
<dbReference type="Proteomes" id="UP000321362">
    <property type="component" value="Chromosome"/>
</dbReference>
<dbReference type="SUPFAM" id="SSF52266">
    <property type="entry name" value="SGNH hydrolase"/>
    <property type="match status" value="1"/>
</dbReference>
<dbReference type="EMBL" id="CP042437">
    <property type="protein sequence ID" value="QEC75785.1"/>
    <property type="molecule type" value="Genomic_DNA"/>
</dbReference>
<proteinExistence type="predicted"/>
<keyword evidence="3" id="KW-1185">Reference proteome</keyword>